<protein>
    <recommendedName>
        <fullName evidence="1">MATH domain-containing protein</fullName>
    </recommendedName>
</protein>
<organism evidence="2 3">
    <name type="scientific">Rubroshorea leprosula</name>
    <dbReference type="NCBI Taxonomy" id="152421"/>
    <lineage>
        <taxon>Eukaryota</taxon>
        <taxon>Viridiplantae</taxon>
        <taxon>Streptophyta</taxon>
        <taxon>Embryophyta</taxon>
        <taxon>Tracheophyta</taxon>
        <taxon>Spermatophyta</taxon>
        <taxon>Magnoliopsida</taxon>
        <taxon>eudicotyledons</taxon>
        <taxon>Gunneridae</taxon>
        <taxon>Pentapetalae</taxon>
        <taxon>rosids</taxon>
        <taxon>malvids</taxon>
        <taxon>Malvales</taxon>
        <taxon>Dipterocarpaceae</taxon>
        <taxon>Rubroshorea</taxon>
    </lineage>
</organism>
<dbReference type="SMART" id="SM00061">
    <property type="entry name" value="MATH"/>
    <property type="match status" value="1"/>
</dbReference>
<evidence type="ECO:0000313" key="2">
    <source>
        <dbReference type="EMBL" id="GKV52701.1"/>
    </source>
</evidence>
<dbReference type="Pfam" id="PF22486">
    <property type="entry name" value="MATH_2"/>
    <property type="match status" value="1"/>
</dbReference>
<dbReference type="Proteomes" id="UP001054252">
    <property type="component" value="Unassembled WGS sequence"/>
</dbReference>
<feature type="domain" description="MATH" evidence="1">
    <location>
        <begin position="57"/>
        <end position="186"/>
    </location>
</feature>
<accession>A0AAV5MRV2</accession>
<dbReference type="CDD" id="cd00121">
    <property type="entry name" value="MATH"/>
    <property type="match status" value="1"/>
</dbReference>
<dbReference type="PANTHER" id="PTHR46162">
    <property type="entry name" value="TRAF-LIKE FAMILY PROTEIN"/>
    <property type="match status" value="1"/>
</dbReference>
<gene>
    <name evidence="2" type="ORF">SLEP1_g59272</name>
</gene>
<dbReference type="InterPro" id="IPR002083">
    <property type="entry name" value="MATH/TRAF_dom"/>
</dbReference>
<proteinExistence type="predicted"/>
<dbReference type="EMBL" id="BPVZ01000816">
    <property type="protein sequence ID" value="GKV52701.1"/>
    <property type="molecule type" value="Genomic_DNA"/>
</dbReference>
<name>A0AAV5MRV2_9ROSI</name>
<dbReference type="PROSITE" id="PS50144">
    <property type="entry name" value="MATH"/>
    <property type="match status" value="1"/>
</dbReference>
<evidence type="ECO:0000259" key="1">
    <source>
        <dbReference type="PROSITE" id="PS50144"/>
    </source>
</evidence>
<dbReference type="Gene3D" id="2.60.210.10">
    <property type="entry name" value="Apoptosis, Tumor Necrosis Factor Receptor Associated Protein 2, Chain A"/>
    <property type="match status" value="1"/>
</dbReference>
<sequence>MAIVKACTCSSCSSEDFADACNGCLVGDTCVFGAEVYVENENHFGVGECLSTLNTKDEGFTWKIDNFSLLDEDEELIESTVFTAGGLNWLLSLYTKGDSESDGESLSLLLDLVDHEAIRGDWKTCAQFMILVKDQLNNKHYSRADVAWFDDPFDGWRCSNFMPLRDLQRPSRGFLVNDTLIIEFKPVVISNVKKFT</sequence>
<dbReference type="InterPro" id="IPR008974">
    <property type="entry name" value="TRAF-like"/>
</dbReference>
<keyword evidence="3" id="KW-1185">Reference proteome</keyword>
<reference evidence="2 3" key="1">
    <citation type="journal article" date="2021" name="Commun. Biol.">
        <title>The genome of Shorea leprosula (Dipterocarpaceae) highlights the ecological relevance of drought in aseasonal tropical rainforests.</title>
        <authorList>
            <person name="Ng K.K.S."/>
            <person name="Kobayashi M.J."/>
            <person name="Fawcett J.A."/>
            <person name="Hatakeyama M."/>
            <person name="Paape T."/>
            <person name="Ng C.H."/>
            <person name="Ang C.C."/>
            <person name="Tnah L.H."/>
            <person name="Lee C.T."/>
            <person name="Nishiyama T."/>
            <person name="Sese J."/>
            <person name="O'Brien M.J."/>
            <person name="Copetti D."/>
            <person name="Mohd Noor M.I."/>
            <person name="Ong R.C."/>
            <person name="Putra M."/>
            <person name="Sireger I.Z."/>
            <person name="Indrioko S."/>
            <person name="Kosugi Y."/>
            <person name="Izuno A."/>
            <person name="Isagi Y."/>
            <person name="Lee S.L."/>
            <person name="Shimizu K.K."/>
        </authorList>
    </citation>
    <scope>NUCLEOTIDE SEQUENCE [LARGE SCALE GENOMIC DNA]</scope>
    <source>
        <strain evidence="2">214</strain>
    </source>
</reference>
<dbReference type="PANTHER" id="PTHR46162:SF2">
    <property type="entry name" value="ANKYRIN REPEAT-CONTAINING PROTEIN-RELATED"/>
    <property type="match status" value="1"/>
</dbReference>
<comment type="caution">
    <text evidence="2">The sequence shown here is derived from an EMBL/GenBank/DDBJ whole genome shotgun (WGS) entry which is preliminary data.</text>
</comment>
<evidence type="ECO:0000313" key="3">
    <source>
        <dbReference type="Proteomes" id="UP001054252"/>
    </source>
</evidence>
<dbReference type="AlphaFoldDB" id="A0AAV5MRV2"/>
<dbReference type="SUPFAM" id="SSF49599">
    <property type="entry name" value="TRAF domain-like"/>
    <property type="match status" value="1"/>
</dbReference>